<dbReference type="OrthoDB" id="1115601at2"/>
<reference evidence="1 2" key="2">
    <citation type="journal article" date="2011" name="Stand. Genomic Sci.">
        <title>Complete genome sequence of Paludibacter propionicigenes type strain (WB4).</title>
        <authorList>
            <person name="Gronow S."/>
            <person name="Munk C."/>
            <person name="Lapidus A."/>
            <person name="Nolan M."/>
            <person name="Lucas S."/>
            <person name="Hammon N."/>
            <person name="Deshpande S."/>
            <person name="Cheng J.F."/>
            <person name="Tapia R."/>
            <person name="Han C."/>
            <person name="Goodwin L."/>
            <person name="Pitluck S."/>
            <person name="Liolios K."/>
            <person name="Ivanova N."/>
            <person name="Mavromatis K."/>
            <person name="Mikhailova N."/>
            <person name="Pati A."/>
            <person name="Chen A."/>
            <person name="Palaniappan K."/>
            <person name="Land M."/>
            <person name="Hauser L."/>
            <person name="Chang Y.J."/>
            <person name="Jeffries C.D."/>
            <person name="Brambilla E."/>
            <person name="Rohde M."/>
            <person name="Goker M."/>
            <person name="Detter J.C."/>
            <person name="Woyke T."/>
            <person name="Bristow J."/>
            <person name="Eisen J.A."/>
            <person name="Markowitz V."/>
            <person name="Hugenholtz P."/>
            <person name="Kyrpides N.C."/>
            <person name="Klenk H.P."/>
        </authorList>
    </citation>
    <scope>NUCLEOTIDE SEQUENCE [LARGE SCALE GENOMIC DNA]</scope>
    <source>
        <strain evidence="2">DSM 17365 / JCM 13257 / WB4</strain>
    </source>
</reference>
<accession>E4T1S0</accession>
<organism evidence="1 2">
    <name type="scientific">Paludibacter propionicigenes (strain DSM 17365 / JCM 13257 / WB4)</name>
    <dbReference type="NCBI Taxonomy" id="694427"/>
    <lineage>
        <taxon>Bacteria</taxon>
        <taxon>Pseudomonadati</taxon>
        <taxon>Bacteroidota</taxon>
        <taxon>Bacteroidia</taxon>
        <taxon>Bacteroidales</taxon>
        <taxon>Paludibacteraceae</taxon>
        <taxon>Paludibacter</taxon>
    </lineage>
</organism>
<dbReference type="InterPro" id="IPR046228">
    <property type="entry name" value="DUF6261"/>
</dbReference>
<keyword evidence="2" id="KW-1185">Reference proteome</keyword>
<dbReference type="EMBL" id="CP002345">
    <property type="protein sequence ID" value="ADQ78664.1"/>
    <property type="molecule type" value="Genomic_DNA"/>
</dbReference>
<protein>
    <submittedName>
        <fullName evidence="1">Uncharacterized protein</fullName>
    </submittedName>
</protein>
<dbReference type="eggNOG" id="ENOG50342DY">
    <property type="taxonomic scope" value="Bacteria"/>
</dbReference>
<gene>
    <name evidence="1" type="ordered locus">Palpr_0505</name>
</gene>
<evidence type="ECO:0000313" key="1">
    <source>
        <dbReference type="EMBL" id="ADQ78664.1"/>
    </source>
</evidence>
<name>E4T1S0_PALPW</name>
<evidence type="ECO:0000313" key="2">
    <source>
        <dbReference type="Proteomes" id="UP000008718"/>
    </source>
</evidence>
<dbReference type="HOGENOM" id="CLU_1097723_0_0_10"/>
<dbReference type="Pfam" id="PF19775">
    <property type="entry name" value="DUF6261"/>
    <property type="match status" value="1"/>
</dbReference>
<sequence>MKVKIIRLQLSHLWNNEYCMFVSQLVAIFLKYNAEALHLRKAFDRLQGTLPEIAKIKAYDLSSAISNQLSDLNNERRTLILGITEQAKTFGRLSMQGVSQHVDVLTRFINKHGRDIGTTNYNDNTKRFNDLIADYDNSQAVQEAASVLYCRILFDQLRTVNTQFASLFLQRTQEDSSIQTVDTRAIRSETDDVLNDFFNAFEFCSLEYEGLDYQTPANEMNDIISHYKTELKARTTRRLEGKEVHSEKPISVS</sequence>
<reference key="1">
    <citation type="submission" date="2010-11" db="EMBL/GenBank/DDBJ databases">
        <title>The complete genome of Paludibacter propionicigenes DSM 17365.</title>
        <authorList>
            <consortium name="US DOE Joint Genome Institute (JGI-PGF)"/>
            <person name="Lucas S."/>
            <person name="Copeland A."/>
            <person name="Lapidus A."/>
            <person name="Bruce D."/>
            <person name="Goodwin L."/>
            <person name="Pitluck S."/>
            <person name="Kyrpides N."/>
            <person name="Mavromatis K."/>
            <person name="Ivanova N."/>
            <person name="Munk A.C."/>
            <person name="Brettin T."/>
            <person name="Detter J.C."/>
            <person name="Han C."/>
            <person name="Tapia R."/>
            <person name="Land M."/>
            <person name="Hauser L."/>
            <person name="Markowitz V."/>
            <person name="Cheng J.-F."/>
            <person name="Hugenholtz P."/>
            <person name="Woyke T."/>
            <person name="Wu D."/>
            <person name="Gronow S."/>
            <person name="Wellnitz S."/>
            <person name="Brambilla E."/>
            <person name="Klenk H.-P."/>
            <person name="Eisen J.A."/>
        </authorList>
    </citation>
    <scope>NUCLEOTIDE SEQUENCE</scope>
    <source>
        <strain>WB4</strain>
    </source>
</reference>
<dbReference type="Proteomes" id="UP000008718">
    <property type="component" value="Chromosome"/>
</dbReference>
<dbReference type="AlphaFoldDB" id="E4T1S0"/>
<dbReference type="RefSeq" id="WP_013444033.1">
    <property type="nucleotide sequence ID" value="NC_014734.1"/>
</dbReference>
<dbReference type="KEGG" id="ppn:Palpr_0505"/>
<proteinExistence type="predicted"/>